<dbReference type="Proteomes" id="UP000670527">
    <property type="component" value="Unassembled WGS sequence"/>
</dbReference>
<accession>A0ABS3TJ99</accession>
<evidence type="ECO:0000313" key="1">
    <source>
        <dbReference type="EMBL" id="MBO3273253.1"/>
    </source>
</evidence>
<sequence length="73" mass="8261">MRQLQRQRRDDVGYVKVTVLLLLDKDRSPASVAEDLGLDQATVYRYAAAFAALGLDKYLYHEQPGYWGLLTSA</sequence>
<dbReference type="Pfam" id="PF13551">
    <property type="entry name" value="HTH_29"/>
    <property type="match status" value="1"/>
</dbReference>
<proteinExistence type="predicted"/>
<reference evidence="1 2" key="1">
    <citation type="submission" date="2021-03" db="EMBL/GenBank/DDBJ databases">
        <authorList>
            <person name="Kim M.K."/>
        </authorList>
    </citation>
    <scope>NUCLEOTIDE SEQUENCE [LARGE SCALE GENOMIC DNA]</scope>
    <source>
        <strain evidence="1 2">BT507</strain>
    </source>
</reference>
<dbReference type="EMBL" id="JAGETX010000029">
    <property type="protein sequence ID" value="MBO3273253.1"/>
    <property type="molecule type" value="Genomic_DNA"/>
</dbReference>
<protein>
    <submittedName>
        <fullName evidence="1">Helix-turn-helix domain-containing protein</fullName>
    </submittedName>
</protein>
<name>A0ABS3TJ99_9BACT</name>
<keyword evidence="2" id="KW-1185">Reference proteome</keyword>
<gene>
    <name evidence="1" type="ORF">J4D97_21570</name>
</gene>
<comment type="caution">
    <text evidence="1">The sequence shown here is derived from an EMBL/GenBank/DDBJ whole genome shotgun (WGS) entry which is preliminary data.</text>
</comment>
<dbReference type="RefSeq" id="WP_208309393.1">
    <property type="nucleotide sequence ID" value="NZ_JAGETX010000029.1"/>
</dbReference>
<organism evidence="1 2">
    <name type="scientific">Hymenobacter defluvii</name>
    <dbReference type="NCBI Taxonomy" id="2054411"/>
    <lineage>
        <taxon>Bacteria</taxon>
        <taxon>Pseudomonadati</taxon>
        <taxon>Bacteroidota</taxon>
        <taxon>Cytophagia</taxon>
        <taxon>Cytophagales</taxon>
        <taxon>Hymenobacteraceae</taxon>
        <taxon>Hymenobacter</taxon>
    </lineage>
</organism>
<evidence type="ECO:0000313" key="2">
    <source>
        <dbReference type="Proteomes" id="UP000670527"/>
    </source>
</evidence>